<evidence type="ECO:0000256" key="3">
    <source>
        <dbReference type="ARBA" id="ARBA00023054"/>
    </source>
</evidence>
<keyword evidence="2 5" id="KW-0964">Secreted</keyword>
<dbReference type="InterPro" id="IPR042187">
    <property type="entry name" value="Flagellin_C_sub2"/>
</dbReference>
<evidence type="ECO:0000313" key="8">
    <source>
        <dbReference type="EMBL" id="CCO44290.1"/>
    </source>
</evidence>
<keyword evidence="8" id="KW-0969">Cilium</keyword>
<dbReference type="InterPro" id="IPR001029">
    <property type="entry name" value="Flagellin_N"/>
</dbReference>
<evidence type="ECO:0000256" key="2">
    <source>
        <dbReference type="ARBA" id="ARBA00022525"/>
    </source>
</evidence>
<dbReference type="RefSeq" id="WP_022610211.1">
    <property type="nucleotide sequence ID" value="NZ_LK391965.1"/>
</dbReference>
<comment type="function">
    <text evidence="5">Flagellin is the subunit protein which polymerizes to form the filaments of bacterial flagella.</text>
</comment>
<protein>
    <recommendedName>
        <fullName evidence="5">Flagellin</fullName>
    </recommendedName>
</protein>
<dbReference type="PRINTS" id="PR00207">
    <property type="entry name" value="FLAGELLIN"/>
</dbReference>
<dbReference type="EMBL" id="CAOF01000012">
    <property type="protein sequence ID" value="CCO44290.1"/>
    <property type="molecule type" value="Genomic_DNA"/>
</dbReference>
<dbReference type="GO" id="GO:0005576">
    <property type="term" value="C:extracellular region"/>
    <property type="evidence" value="ECO:0007669"/>
    <property type="project" value="UniProtKB-SubCell"/>
</dbReference>
<dbReference type="Pfam" id="PF07196">
    <property type="entry name" value="Flagellin_IN"/>
    <property type="match status" value="1"/>
</dbReference>
<evidence type="ECO:0000259" key="7">
    <source>
        <dbReference type="Pfam" id="PF00700"/>
    </source>
</evidence>
<evidence type="ECO:0000313" key="9">
    <source>
        <dbReference type="Proteomes" id="UP000018211"/>
    </source>
</evidence>
<organism evidence="8 9">
    <name type="scientific">Vibrio nigripulchritudo SOn1</name>
    <dbReference type="NCBI Taxonomy" id="1238450"/>
    <lineage>
        <taxon>Bacteria</taxon>
        <taxon>Pseudomonadati</taxon>
        <taxon>Pseudomonadota</taxon>
        <taxon>Gammaproteobacteria</taxon>
        <taxon>Vibrionales</taxon>
        <taxon>Vibrionaceae</taxon>
        <taxon>Vibrio</taxon>
    </lineage>
</organism>
<evidence type="ECO:0000256" key="5">
    <source>
        <dbReference type="RuleBase" id="RU362073"/>
    </source>
</evidence>
<dbReference type="Pfam" id="PF00669">
    <property type="entry name" value="Flagellin_N"/>
    <property type="match status" value="1"/>
</dbReference>
<sequence length="376" mass="40190">MALTVNTNVSAMATRHQLKGVMSDASTSLERLSSGSRINTAKDDAAGLQIANRLHVQTRGIDVAIRNANDGMSIVETAESSLDETTNIMLRMRDLSIQSANGNNSDADRQALQHEVSSLNDELNRIAETTSFGGEKLINGTYGTKSFHIGPNTDAIMVSLTDMRTDSERMGGDSYLAQNGKDSNWTVTDATNQLNIQFQDVANQTVNVQIEAKSGDNIEELATYINGQTDEISASVNENGQLQLFVPNHDVKSDLTFSGSLASELALSKQGQLTVDSLNISTVGGAQQAIAVLDASLTYVDSQRGQLGAIHNRFESGISNLGNMSINVNDSKGQLRDADFAKEATSLTKSKILQQASNAIIAQANQLPSAATNLLH</sequence>
<accession>A0AAV2VIQ1</accession>
<comment type="caution">
    <text evidence="8">The sequence shown here is derived from an EMBL/GenBank/DDBJ whole genome shotgun (WGS) entry which is preliminary data.</text>
</comment>
<comment type="similarity">
    <text evidence="1 5">Belongs to the bacterial flagellin family.</text>
</comment>
<proteinExistence type="inferred from homology"/>
<name>A0AAV2VIQ1_9VIBR</name>
<dbReference type="Gene3D" id="6.10.10.10">
    <property type="entry name" value="Flagellar export chaperone, C-terminal domain"/>
    <property type="match status" value="1"/>
</dbReference>
<keyword evidence="4 5" id="KW-0975">Bacterial flagellum</keyword>
<reference evidence="8 9" key="1">
    <citation type="journal article" date="2013" name="ISME J.">
        <title>Comparative genomics of pathogenic lineages of Vibrio nigripulchritudo identifies virulence-associated traits.</title>
        <authorList>
            <person name="Goudenege D."/>
            <person name="Labreuche Y."/>
            <person name="Krin E."/>
            <person name="Ansquer D."/>
            <person name="Mangenot S."/>
            <person name="Calteau A."/>
            <person name="Medigue C."/>
            <person name="Mazel D."/>
            <person name="Polz M.F."/>
            <person name="Le Roux F."/>
        </authorList>
    </citation>
    <scope>NUCLEOTIDE SEQUENCE [LARGE SCALE GENOMIC DNA]</scope>
    <source>
        <strain evidence="8 9">SOn1</strain>
    </source>
</reference>
<dbReference type="InterPro" id="IPR001492">
    <property type="entry name" value="Flagellin"/>
</dbReference>
<dbReference type="Pfam" id="PF00700">
    <property type="entry name" value="Flagellin_C"/>
    <property type="match status" value="1"/>
</dbReference>
<comment type="subcellular location">
    <subcellularLocation>
        <location evidence="5">Secreted</location>
    </subcellularLocation>
    <subcellularLocation>
        <location evidence="5">Bacterial flagellum</location>
    </subcellularLocation>
</comment>
<keyword evidence="8" id="KW-0282">Flagellum</keyword>
<dbReference type="SUPFAM" id="SSF64518">
    <property type="entry name" value="Phase 1 flagellin"/>
    <property type="match status" value="1"/>
</dbReference>
<dbReference type="PANTHER" id="PTHR42792:SF2">
    <property type="entry name" value="FLAGELLIN"/>
    <property type="match status" value="1"/>
</dbReference>
<dbReference type="InterPro" id="IPR046358">
    <property type="entry name" value="Flagellin_C"/>
</dbReference>
<keyword evidence="8" id="KW-0966">Cell projection</keyword>
<dbReference type="Proteomes" id="UP000018211">
    <property type="component" value="Unassembled WGS sequence"/>
</dbReference>
<dbReference type="NCBIfam" id="NF006468">
    <property type="entry name" value="PRK08869.1-3"/>
    <property type="match status" value="1"/>
</dbReference>
<evidence type="ECO:0000256" key="4">
    <source>
        <dbReference type="ARBA" id="ARBA00023143"/>
    </source>
</evidence>
<dbReference type="NCBIfam" id="NF006466">
    <property type="entry name" value="PRK08869.1-1"/>
    <property type="match status" value="1"/>
</dbReference>
<gene>
    <name evidence="8" type="primary">flaD</name>
    <name evidence="8" type="ORF">VIBNISOn1_1090002</name>
</gene>
<dbReference type="Gene3D" id="3.30.70.2120">
    <property type="match status" value="1"/>
</dbReference>
<feature type="domain" description="Flagellin C-terminal" evidence="7">
    <location>
        <begin position="291"/>
        <end position="375"/>
    </location>
</feature>
<dbReference type="Gene3D" id="1.20.1330.10">
    <property type="entry name" value="f41 fragment of flagellin, N-terminal domain"/>
    <property type="match status" value="1"/>
</dbReference>
<dbReference type="InterPro" id="IPR010810">
    <property type="entry name" value="Flagellin_hook_IN_motif"/>
</dbReference>
<evidence type="ECO:0000256" key="1">
    <source>
        <dbReference type="ARBA" id="ARBA00005709"/>
    </source>
</evidence>
<keyword evidence="3" id="KW-0175">Coiled coil</keyword>
<evidence type="ECO:0000259" key="6">
    <source>
        <dbReference type="Pfam" id="PF00669"/>
    </source>
</evidence>
<dbReference type="GO" id="GO:0009288">
    <property type="term" value="C:bacterial-type flagellum"/>
    <property type="evidence" value="ECO:0007669"/>
    <property type="project" value="UniProtKB-SubCell"/>
</dbReference>
<feature type="domain" description="Flagellin N-terminal" evidence="6">
    <location>
        <begin position="5"/>
        <end position="141"/>
    </location>
</feature>
<dbReference type="GO" id="GO:0005198">
    <property type="term" value="F:structural molecule activity"/>
    <property type="evidence" value="ECO:0007669"/>
    <property type="project" value="UniProtKB-UniRule"/>
</dbReference>
<dbReference type="PANTHER" id="PTHR42792">
    <property type="entry name" value="FLAGELLIN"/>
    <property type="match status" value="1"/>
</dbReference>
<dbReference type="AlphaFoldDB" id="A0AAV2VIQ1"/>